<dbReference type="InterPro" id="IPR040044">
    <property type="entry name" value="SRR1L"/>
</dbReference>
<evidence type="ECO:0000313" key="3">
    <source>
        <dbReference type="EMBL" id="KAK6635225.1"/>
    </source>
</evidence>
<keyword evidence="4" id="KW-1185">Reference proteome</keyword>
<feature type="domain" description="SRR1-like" evidence="2">
    <location>
        <begin position="64"/>
        <end position="224"/>
    </location>
</feature>
<dbReference type="Pfam" id="PF07985">
    <property type="entry name" value="SRR1"/>
    <property type="match status" value="1"/>
</dbReference>
<name>A0ABR1B5J0_POLSC</name>
<accession>A0ABR1B5J0</accession>
<evidence type="ECO:0000256" key="1">
    <source>
        <dbReference type="ARBA" id="ARBA00009856"/>
    </source>
</evidence>
<comment type="caution">
    <text evidence="3">The sequence shown here is derived from an EMBL/GenBank/DDBJ whole genome shotgun (WGS) entry which is preliminary data.</text>
</comment>
<dbReference type="EMBL" id="JAWJWF010000003">
    <property type="protein sequence ID" value="KAK6635225.1"/>
    <property type="molecule type" value="Genomic_DNA"/>
</dbReference>
<comment type="similarity">
    <text evidence="1">Belongs to the SRR1 family.</text>
</comment>
<evidence type="ECO:0000259" key="2">
    <source>
        <dbReference type="Pfam" id="PF07985"/>
    </source>
</evidence>
<reference evidence="3 4" key="1">
    <citation type="submission" date="2023-09" db="EMBL/GenBank/DDBJ databases">
        <title>Genomes of two closely related lineages of the louse Polyplax serrata with different host specificities.</title>
        <authorList>
            <person name="Martinu J."/>
            <person name="Tarabai H."/>
            <person name="Stefka J."/>
            <person name="Hypsa V."/>
        </authorList>
    </citation>
    <scope>NUCLEOTIDE SEQUENCE [LARGE SCALE GENOMIC DNA]</scope>
    <source>
        <strain evidence="3">98ZLc_SE</strain>
    </source>
</reference>
<evidence type="ECO:0000313" key="4">
    <source>
        <dbReference type="Proteomes" id="UP001359485"/>
    </source>
</evidence>
<dbReference type="InterPro" id="IPR012942">
    <property type="entry name" value="SRR1-like"/>
</dbReference>
<organism evidence="3 4">
    <name type="scientific">Polyplax serrata</name>
    <name type="common">Common mouse louse</name>
    <dbReference type="NCBI Taxonomy" id="468196"/>
    <lineage>
        <taxon>Eukaryota</taxon>
        <taxon>Metazoa</taxon>
        <taxon>Ecdysozoa</taxon>
        <taxon>Arthropoda</taxon>
        <taxon>Hexapoda</taxon>
        <taxon>Insecta</taxon>
        <taxon>Pterygota</taxon>
        <taxon>Neoptera</taxon>
        <taxon>Paraneoptera</taxon>
        <taxon>Psocodea</taxon>
        <taxon>Troctomorpha</taxon>
        <taxon>Phthiraptera</taxon>
        <taxon>Anoplura</taxon>
        <taxon>Polyplacidae</taxon>
        <taxon>Polyplax</taxon>
    </lineage>
</organism>
<gene>
    <name evidence="3" type="ORF">RUM44_000476</name>
</gene>
<dbReference type="Proteomes" id="UP001359485">
    <property type="component" value="Unassembled WGS sequence"/>
</dbReference>
<proteinExistence type="inferred from homology"/>
<dbReference type="PANTHER" id="PTHR28626:SF3">
    <property type="entry name" value="SRR1-LIKE PROTEIN"/>
    <property type="match status" value="1"/>
</dbReference>
<sequence length="335" mass="39157">MHDDFRVVKRRKKKKQHFREAQNLFEVTETSVKGKLKKATEELKQSKFSFDLLQNLDYCIKEIASTAVGEIICFGLGNFSDSKSALHQLAVLVTLYEKYKSRVIIYDPVFNLIEINILQSLGFKVLVENEEGKRKVPKEQISLIFLPHCPKQLINNFLWANWTTSLRNCILLTNSFSNIIQTNTTKTIKKSANYIFKIHPLTKEIVIEDSYKYNNTFNDLSIHYFNHCELVTSFFTDSLEVEPIYSENTEFITKGISRNSELANYILTQCYKHQVTDEQVCKAREEMKFLAETYLCYLRSQRLFEEIHRKYQGKGEKSIKETAEIVGFKLPHDPK</sequence>
<protein>
    <recommendedName>
        <fullName evidence="2">SRR1-like domain-containing protein</fullName>
    </recommendedName>
</protein>
<dbReference type="PANTHER" id="PTHR28626">
    <property type="entry name" value="SRR1-LIKE PROTEIN"/>
    <property type="match status" value="1"/>
</dbReference>